<keyword evidence="7" id="KW-0862">Zinc</keyword>
<reference evidence="11" key="1">
    <citation type="submission" date="2023-06" db="EMBL/GenBank/DDBJ databases">
        <authorList>
            <person name="Delattre M."/>
        </authorList>
    </citation>
    <scope>NUCLEOTIDE SEQUENCE</scope>
    <source>
        <strain evidence="11">AF72</strain>
    </source>
</reference>
<dbReference type="SMART" id="SM00744">
    <property type="entry name" value="RINGv"/>
    <property type="match status" value="1"/>
</dbReference>
<gene>
    <name evidence="11" type="ORF">MSPICULIGERA_LOCUS24729</name>
</gene>
<keyword evidence="2" id="KW-0808">Transferase</keyword>
<protein>
    <recommendedName>
        <fullName evidence="10">RING-CH-type domain-containing protein</fullName>
    </recommendedName>
</protein>
<evidence type="ECO:0000256" key="1">
    <source>
        <dbReference type="ARBA" id="ARBA00004141"/>
    </source>
</evidence>
<proteinExistence type="predicted"/>
<keyword evidence="9" id="KW-0472">Membrane</keyword>
<dbReference type="FunFam" id="3.30.40.10:FF:000571">
    <property type="entry name" value="Zinc finger, C3HC4 type"/>
    <property type="match status" value="1"/>
</dbReference>
<dbReference type="Proteomes" id="UP001177023">
    <property type="component" value="Unassembled WGS sequence"/>
</dbReference>
<evidence type="ECO:0000313" key="11">
    <source>
        <dbReference type="EMBL" id="CAJ0586741.1"/>
    </source>
</evidence>
<feature type="domain" description="RING-CH-type" evidence="10">
    <location>
        <begin position="384"/>
        <end position="452"/>
    </location>
</feature>
<evidence type="ECO:0000256" key="7">
    <source>
        <dbReference type="ARBA" id="ARBA00022833"/>
    </source>
</evidence>
<comment type="caution">
    <text evidence="11">The sequence shown here is derived from an EMBL/GenBank/DDBJ whole genome shotgun (WGS) entry which is preliminary data.</text>
</comment>
<evidence type="ECO:0000259" key="10">
    <source>
        <dbReference type="PROSITE" id="PS51292"/>
    </source>
</evidence>
<dbReference type="PROSITE" id="PS51292">
    <property type="entry name" value="ZF_RING_CH"/>
    <property type="match status" value="1"/>
</dbReference>
<dbReference type="InterPro" id="IPR011016">
    <property type="entry name" value="Znf_RING-CH"/>
</dbReference>
<dbReference type="GO" id="GO:0016567">
    <property type="term" value="P:protein ubiquitination"/>
    <property type="evidence" value="ECO:0007669"/>
    <property type="project" value="TreeGrafter"/>
</dbReference>
<sequence length="489" mass="53205">MPFRDSAVQICCHSHEALCGPGSQVEVKGALAKDCSRERCSSGPTIPIICPQGGPPLGVDEAYLMCPEAGAPCPKAGHTCQETNIGDFYCCPVDEWEVEELTTTSTTPVFTFPTIPSPRPTTQAAWLALLTMMPRATGEKLCTIAEESLESARDLARQEKLAEAHPPKKSATFGTSADLRRHTAYHLYRSKSGKNLKTEQPRKRSLLVEMGSRLKLFPTGSVLSLSHNSLPAIPKAQSLNSFENVSCASSRIPSTGGGKRSQRVRVSPRGVGSIVSLDQVECGVPGTSPSQLGMLCSHCSTQDIPCAKAIQVQQIQVTMAANLELVTRSTSVSISMSLADDNYDRSTISSTSLASSSSTAQNACSEEPLESGTRSCSLLSLSPSSSPSAPLCRICHCAYPIDPLDPLISPCRCSGSLQHVHVSCLMHWLDISSRKLHRPAICELCLYKYRRRRVLKYRELQMPECPGSDIRYYLLLLFALIMIWKREGR</sequence>
<dbReference type="PANTHER" id="PTHR46065:SF3">
    <property type="entry name" value="FI20425P1"/>
    <property type="match status" value="1"/>
</dbReference>
<comment type="subcellular location">
    <subcellularLocation>
        <location evidence="1">Membrane</location>
        <topology evidence="1">Multi-pass membrane protein</topology>
    </subcellularLocation>
</comment>
<dbReference type="Pfam" id="PF12906">
    <property type="entry name" value="RINGv"/>
    <property type="match status" value="1"/>
</dbReference>
<keyword evidence="4" id="KW-0479">Metal-binding</keyword>
<accession>A0AA36DI28</accession>
<keyword evidence="12" id="KW-1185">Reference proteome</keyword>
<organism evidence="11 12">
    <name type="scientific">Mesorhabditis spiculigera</name>
    <dbReference type="NCBI Taxonomy" id="96644"/>
    <lineage>
        <taxon>Eukaryota</taxon>
        <taxon>Metazoa</taxon>
        <taxon>Ecdysozoa</taxon>
        <taxon>Nematoda</taxon>
        <taxon>Chromadorea</taxon>
        <taxon>Rhabditida</taxon>
        <taxon>Rhabditina</taxon>
        <taxon>Rhabditomorpha</taxon>
        <taxon>Rhabditoidea</taxon>
        <taxon>Rhabditidae</taxon>
        <taxon>Mesorhabditinae</taxon>
        <taxon>Mesorhabditis</taxon>
    </lineage>
</organism>
<dbReference type="Gene3D" id="3.30.40.10">
    <property type="entry name" value="Zinc/RING finger domain, C3HC4 (zinc finger)"/>
    <property type="match status" value="1"/>
</dbReference>
<dbReference type="InterPro" id="IPR006150">
    <property type="entry name" value="Cys_repeat_1"/>
</dbReference>
<evidence type="ECO:0000313" key="12">
    <source>
        <dbReference type="Proteomes" id="UP001177023"/>
    </source>
</evidence>
<dbReference type="SUPFAM" id="SSF57850">
    <property type="entry name" value="RING/U-box"/>
    <property type="match status" value="1"/>
</dbReference>
<feature type="non-terminal residue" evidence="11">
    <location>
        <position position="1"/>
    </location>
</feature>
<dbReference type="SMART" id="SM00289">
    <property type="entry name" value="WR1"/>
    <property type="match status" value="1"/>
</dbReference>
<keyword evidence="8" id="KW-1133">Transmembrane helix</keyword>
<keyword evidence="3" id="KW-0812">Transmembrane</keyword>
<evidence type="ECO:0000256" key="3">
    <source>
        <dbReference type="ARBA" id="ARBA00022692"/>
    </source>
</evidence>
<evidence type="ECO:0000256" key="4">
    <source>
        <dbReference type="ARBA" id="ARBA00022723"/>
    </source>
</evidence>
<dbReference type="PANTHER" id="PTHR46065">
    <property type="entry name" value="E3 UBIQUITIN-PROTEIN LIGASE MARCH 2/3 FAMILY MEMBER"/>
    <property type="match status" value="1"/>
</dbReference>
<evidence type="ECO:0000256" key="5">
    <source>
        <dbReference type="ARBA" id="ARBA00022771"/>
    </source>
</evidence>
<dbReference type="GO" id="GO:0008270">
    <property type="term" value="F:zinc ion binding"/>
    <property type="evidence" value="ECO:0007669"/>
    <property type="project" value="UniProtKB-KW"/>
</dbReference>
<name>A0AA36DI28_9BILA</name>
<keyword evidence="6" id="KW-0833">Ubl conjugation pathway</keyword>
<evidence type="ECO:0000256" key="9">
    <source>
        <dbReference type="ARBA" id="ARBA00023136"/>
    </source>
</evidence>
<dbReference type="EMBL" id="CATQJA010002709">
    <property type="protein sequence ID" value="CAJ0586741.1"/>
    <property type="molecule type" value="Genomic_DNA"/>
</dbReference>
<dbReference type="GO" id="GO:0016020">
    <property type="term" value="C:membrane"/>
    <property type="evidence" value="ECO:0007669"/>
    <property type="project" value="UniProtKB-SubCell"/>
</dbReference>
<evidence type="ECO:0000256" key="8">
    <source>
        <dbReference type="ARBA" id="ARBA00022989"/>
    </source>
</evidence>
<keyword evidence="5" id="KW-0863">Zinc-finger</keyword>
<dbReference type="InterPro" id="IPR013083">
    <property type="entry name" value="Znf_RING/FYVE/PHD"/>
</dbReference>
<dbReference type="GO" id="GO:0004842">
    <property type="term" value="F:ubiquitin-protein transferase activity"/>
    <property type="evidence" value="ECO:0007669"/>
    <property type="project" value="TreeGrafter"/>
</dbReference>
<dbReference type="AlphaFoldDB" id="A0AA36DI28"/>
<dbReference type="CDD" id="cd16495">
    <property type="entry name" value="RING_CH-C4HC3_MARCH"/>
    <property type="match status" value="1"/>
</dbReference>
<evidence type="ECO:0000256" key="2">
    <source>
        <dbReference type="ARBA" id="ARBA00022679"/>
    </source>
</evidence>
<evidence type="ECO:0000256" key="6">
    <source>
        <dbReference type="ARBA" id="ARBA00022786"/>
    </source>
</evidence>